<protein>
    <recommendedName>
        <fullName evidence="2">Septin-type G domain-containing protein</fullName>
    </recommendedName>
</protein>
<proteinExistence type="predicted"/>
<gene>
    <name evidence="3" type="ORF">JZ751_013284</name>
</gene>
<dbReference type="GO" id="GO:0005525">
    <property type="term" value="F:GTP binding"/>
    <property type="evidence" value="ECO:0007669"/>
    <property type="project" value="InterPro"/>
</dbReference>
<evidence type="ECO:0000313" key="4">
    <source>
        <dbReference type="Proteomes" id="UP000824540"/>
    </source>
</evidence>
<evidence type="ECO:0000256" key="1">
    <source>
        <dbReference type="SAM" id="MobiDB-lite"/>
    </source>
</evidence>
<reference evidence="3" key="1">
    <citation type="thesis" date="2021" institute="BYU ScholarsArchive" country="Provo, UT, USA">
        <title>Applications of and Algorithms for Genome Assembly and Genomic Analyses with an Emphasis on Marine Teleosts.</title>
        <authorList>
            <person name="Pickett B.D."/>
        </authorList>
    </citation>
    <scope>NUCLEOTIDE SEQUENCE</scope>
    <source>
        <strain evidence="3">HI-2016</strain>
    </source>
</reference>
<evidence type="ECO:0000313" key="3">
    <source>
        <dbReference type="EMBL" id="KAG9343897.1"/>
    </source>
</evidence>
<evidence type="ECO:0000259" key="2">
    <source>
        <dbReference type="Pfam" id="PF00735"/>
    </source>
</evidence>
<dbReference type="InterPro" id="IPR027417">
    <property type="entry name" value="P-loop_NTPase"/>
</dbReference>
<dbReference type="SUPFAM" id="SSF52540">
    <property type="entry name" value="P-loop containing nucleoside triphosphate hydrolases"/>
    <property type="match status" value="1"/>
</dbReference>
<keyword evidence="4" id="KW-1185">Reference proteome</keyword>
<dbReference type="Gene3D" id="3.40.50.300">
    <property type="entry name" value="P-loop containing nucleotide triphosphate hydrolases"/>
    <property type="match status" value="1"/>
</dbReference>
<dbReference type="EMBL" id="JAFBMS010000022">
    <property type="protein sequence ID" value="KAG9343897.1"/>
    <property type="molecule type" value="Genomic_DNA"/>
</dbReference>
<sequence>MEFLRPSLLLLCCLDQPVNRGGGAHGLSRSYSVVSSDALRDCGGVAAAASSQRPGPWWFLAPYGQSGLGKSTLMNTLFKSKVSRRSVLTTTEERIPKTIEIKSISHGGQRSAVSPLELWGAECDGRVPQLPPCDPCGPDSEPRPSASLSCF</sequence>
<organism evidence="3 4">
    <name type="scientific">Albula glossodonta</name>
    <name type="common">roundjaw bonefish</name>
    <dbReference type="NCBI Taxonomy" id="121402"/>
    <lineage>
        <taxon>Eukaryota</taxon>
        <taxon>Metazoa</taxon>
        <taxon>Chordata</taxon>
        <taxon>Craniata</taxon>
        <taxon>Vertebrata</taxon>
        <taxon>Euteleostomi</taxon>
        <taxon>Actinopterygii</taxon>
        <taxon>Neopterygii</taxon>
        <taxon>Teleostei</taxon>
        <taxon>Albuliformes</taxon>
        <taxon>Albulidae</taxon>
        <taxon>Albula</taxon>
    </lineage>
</organism>
<feature type="region of interest" description="Disordered" evidence="1">
    <location>
        <begin position="131"/>
        <end position="151"/>
    </location>
</feature>
<dbReference type="OrthoDB" id="416553at2759"/>
<dbReference type="InterPro" id="IPR030379">
    <property type="entry name" value="G_SEPTIN_dom"/>
</dbReference>
<dbReference type="AlphaFoldDB" id="A0A8T2P5G0"/>
<feature type="domain" description="Septin-type G" evidence="2">
    <location>
        <begin position="64"/>
        <end position="104"/>
    </location>
</feature>
<name>A0A8T2P5G0_9TELE</name>
<dbReference type="Pfam" id="PF00735">
    <property type="entry name" value="Septin"/>
    <property type="match status" value="1"/>
</dbReference>
<comment type="caution">
    <text evidence="3">The sequence shown here is derived from an EMBL/GenBank/DDBJ whole genome shotgun (WGS) entry which is preliminary data.</text>
</comment>
<dbReference type="PANTHER" id="PTHR18884">
    <property type="entry name" value="SEPTIN"/>
    <property type="match status" value="1"/>
</dbReference>
<dbReference type="Proteomes" id="UP000824540">
    <property type="component" value="Unassembled WGS sequence"/>
</dbReference>
<accession>A0A8T2P5G0</accession>